<comment type="similarity">
    <text evidence="7 8">Belongs to the class I-like SAM-binding methyltransferase superfamily. C5-methyltransferase family.</text>
</comment>
<dbReference type="Proteomes" id="UP000187526">
    <property type="component" value="Unassembled WGS sequence"/>
</dbReference>
<dbReference type="PROSITE" id="PS51679">
    <property type="entry name" value="SAM_MT_C5"/>
    <property type="match status" value="1"/>
</dbReference>
<evidence type="ECO:0000256" key="8">
    <source>
        <dbReference type="RuleBase" id="RU000416"/>
    </source>
</evidence>
<dbReference type="AlphaFoldDB" id="A0A1R1HYX8"/>
<dbReference type="InterPro" id="IPR050390">
    <property type="entry name" value="C5-Methyltransferase"/>
</dbReference>
<proteinExistence type="inferred from homology"/>
<evidence type="ECO:0000313" key="10">
    <source>
        <dbReference type="Proteomes" id="UP000187526"/>
    </source>
</evidence>
<dbReference type="PRINTS" id="PR00105">
    <property type="entry name" value="C5METTRFRASE"/>
</dbReference>
<keyword evidence="10" id="KW-1185">Reference proteome</keyword>
<dbReference type="Gene3D" id="3.40.50.150">
    <property type="entry name" value="Vaccinia Virus protein VP39"/>
    <property type="match status" value="1"/>
</dbReference>
<accession>A0A1R1HYX8</accession>
<dbReference type="InterPro" id="IPR001525">
    <property type="entry name" value="C5_MeTfrase"/>
</dbReference>
<gene>
    <name evidence="9" type="ORF">BJN45_17295</name>
</gene>
<dbReference type="RefSeq" id="WP_076097528.1">
    <property type="nucleotide sequence ID" value="NZ_MTHD01000009.1"/>
</dbReference>
<reference evidence="9 10" key="1">
    <citation type="submission" date="2016-10" db="EMBL/GenBank/DDBJ databases">
        <title>Alkaliphiles isolated from bioreactors.</title>
        <authorList>
            <person name="Salah Z."/>
            <person name="Rout S.P."/>
            <person name="Humphreys P.N."/>
        </authorList>
    </citation>
    <scope>NUCLEOTIDE SEQUENCE [LARGE SCALE GENOMIC DNA]</scope>
    <source>
        <strain evidence="9 10">ZS02</strain>
    </source>
</reference>
<dbReference type="GO" id="GO:0032259">
    <property type="term" value="P:methylation"/>
    <property type="evidence" value="ECO:0007669"/>
    <property type="project" value="UniProtKB-KW"/>
</dbReference>
<evidence type="ECO:0000256" key="3">
    <source>
        <dbReference type="ARBA" id="ARBA00022679"/>
    </source>
</evidence>
<evidence type="ECO:0000256" key="7">
    <source>
        <dbReference type="PROSITE-ProRule" id="PRU01016"/>
    </source>
</evidence>
<dbReference type="GO" id="GO:0003677">
    <property type="term" value="F:DNA binding"/>
    <property type="evidence" value="ECO:0007669"/>
    <property type="project" value="TreeGrafter"/>
</dbReference>
<keyword evidence="2 7" id="KW-0489">Methyltransferase</keyword>
<evidence type="ECO:0000256" key="6">
    <source>
        <dbReference type="ARBA" id="ARBA00047422"/>
    </source>
</evidence>
<comment type="caution">
    <text evidence="9">The sequence shown here is derived from an EMBL/GenBank/DDBJ whole genome shotgun (WGS) entry which is preliminary data.</text>
</comment>
<evidence type="ECO:0000313" key="9">
    <source>
        <dbReference type="EMBL" id="OMG51673.1"/>
    </source>
</evidence>
<dbReference type="EMBL" id="MTHD01000009">
    <property type="protein sequence ID" value="OMG51673.1"/>
    <property type="molecule type" value="Genomic_DNA"/>
</dbReference>
<feature type="active site" evidence="7">
    <location>
        <position position="70"/>
    </location>
</feature>
<evidence type="ECO:0000256" key="1">
    <source>
        <dbReference type="ARBA" id="ARBA00011975"/>
    </source>
</evidence>
<keyword evidence="5" id="KW-0680">Restriction system</keyword>
<dbReference type="OrthoDB" id="9813719at2"/>
<comment type="catalytic activity">
    <reaction evidence="6">
        <text>a 2'-deoxycytidine in DNA + S-adenosyl-L-methionine = a 5-methyl-2'-deoxycytidine in DNA + S-adenosyl-L-homocysteine + H(+)</text>
        <dbReference type="Rhea" id="RHEA:13681"/>
        <dbReference type="Rhea" id="RHEA-COMP:11369"/>
        <dbReference type="Rhea" id="RHEA-COMP:11370"/>
        <dbReference type="ChEBI" id="CHEBI:15378"/>
        <dbReference type="ChEBI" id="CHEBI:57856"/>
        <dbReference type="ChEBI" id="CHEBI:59789"/>
        <dbReference type="ChEBI" id="CHEBI:85452"/>
        <dbReference type="ChEBI" id="CHEBI:85454"/>
        <dbReference type="EC" id="2.1.1.37"/>
    </reaction>
</comment>
<name>A0A1R1HYX8_9RHOO</name>
<sequence>MITTIDLFAGAGLMTEGFRQSGFRSIFAAEADHRAVASFNKNIENVARVWDVRKVDASLQSQVILAGPPCQGFSTLGKRDSNDERNKLSLTVLPWIKSANPSVVVIENVPQFVESIYWKRIKRAAKREGYESCHWILNAADFGVPQRRIRAFCILSRIGLPTQPEPTHEIPVTVRQAFSGLSCNPTDLNQHIAPMPKGVAYERIKIIPPNGDKRDVLRLAAHLCPPSWEKIGAQAVDVWGRMNFDEPSNTVRCSFQNPSKGRYLHPAENRVITIREGARLQGVPDEWVFVGDRTSMARQIGNGVPVPLAKVVANSIRRLFIP</sequence>
<keyword evidence="4 7" id="KW-0949">S-adenosyl-L-methionine</keyword>
<dbReference type="STRING" id="418702.BJN45_17295"/>
<keyword evidence="3 7" id="KW-0808">Transferase</keyword>
<dbReference type="Gene3D" id="3.90.120.10">
    <property type="entry name" value="DNA Methylase, subunit A, domain 2"/>
    <property type="match status" value="1"/>
</dbReference>
<protein>
    <recommendedName>
        <fullName evidence="1">DNA (cytosine-5-)-methyltransferase</fullName>
        <ecNumber evidence="1">2.1.1.37</ecNumber>
    </recommendedName>
</protein>
<dbReference type="GO" id="GO:0009307">
    <property type="term" value="P:DNA restriction-modification system"/>
    <property type="evidence" value="ECO:0007669"/>
    <property type="project" value="UniProtKB-KW"/>
</dbReference>
<dbReference type="PANTHER" id="PTHR10629:SF52">
    <property type="entry name" value="DNA (CYTOSINE-5)-METHYLTRANSFERASE 1"/>
    <property type="match status" value="1"/>
</dbReference>
<dbReference type="SUPFAM" id="SSF53335">
    <property type="entry name" value="S-adenosyl-L-methionine-dependent methyltransferases"/>
    <property type="match status" value="1"/>
</dbReference>
<dbReference type="NCBIfam" id="TIGR00675">
    <property type="entry name" value="dcm"/>
    <property type="match status" value="1"/>
</dbReference>
<dbReference type="Pfam" id="PF00145">
    <property type="entry name" value="DNA_methylase"/>
    <property type="match status" value="1"/>
</dbReference>
<dbReference type="GO" id="GO:0003886">
    <property type="term" value="F:DNA (cytosine-5-)-methyltransferase activity"/>
    <property type="evidence" value="ECO:0007669"/>
    <property type="project" value="UniProtKB-EC"/>
</dbReference>
<dbReference type="EC" id="2.1.1.37" evidence="1"/>
<dbReference type="PANTHER" id="PTHR10629">
    <property type="entry name" value="CYTOSINE-SPECIFIC METHYLTRANSFERASE"/>
    <property type="match status" value="1"/>
</dbReference>
<dbReference type="GO" id="GO:0044027">
    <property type="term" value="P:negative regulation of gene expression via chromosomal CpG island methylation"/>
    <property type="evidence" value="ECO:0007669"/>
    <property type="project" value="TreeGrafter"/>
</dbReference>
<evidence type="ECO:0000256" key="5">
    <source>
        <dbReference type="ARBA" id="ARBA00022747"/>
    </source>
</evidence>
<dbReference type="InterPro" id="IPR029063">
    <property type="entry name" value="SAM-dependent_MTases_sf"/>
</dbReference>
<evidence type="ECO:0000256" key="4">
    <source>
        <dbReference type="ARBA" id="ARBA00022691"/>
    </source>
</evidence>
<organism evidence="9 10">
    <name type="scientific">Azonexus hydrophilus</name>
    <dbReference type="NCBI Taxonomy" id="418702"/>
    <lineage>
        <taxon>Bacteria</taxon>
        <taxon>Pseudomonadati</taxon>
        <taxon>Pseudomonadota</taxon>
        <taxon>Betaproteobacteria</taxon>
        <taxon>Rhodocyclales</taxon>
        <taxon>Azonexaceae</taxon>
        <taxon>Azonexus</taxon>
    </lineage>
</organism>
<evidence type="ECO:0000256" key="2">
    <source>
        <dbReference type="ARBA" id="ARBA00022603"/>
    </source>
</evidence>